<dbReference type="Pfam" id="PF00014">
    <property type="entry name" value="Kunitz_BPTI"/>
    <property type="match status" value="1"/>
</dbReference>
<evidence type="ECO:0000259" key="5">
    <source>
        <dbReference type="PROSITE" id="PS50279"/>
    </source>
</evidence>
<dbReference type="PANTHER" id="PTHR10083:SF374">
    <property type="entry name" value="BPTI_KUNITZ INHIBITOR DOMAIN-CONTAINING PROTEIN"/>
    <property type="match status" value="1"/>
</dbReference>
<dbReference type="GO" id="GO:0005615">
    <property type="term" value="C:extracellular space"/>
    <property type="evidence" value="ECO:0007669"/>
    <property type="project" value="TreeGrafter"/>
</dbReference>
<dbReference type="RefSeq" id="XP_026742278.1">
    <property type="nucleotide sequence ID" value="XM_026886477.1"/>
</dbReference>
<dbReference type="Gene3D" id="4.10.410.10">
    <property type="entry name" value="Pancreatic trypsin inhibitor Kunitz domain"/>
    <property type="match status" value="1"/>
</dbReference>
<dbReference type="InterPro" id="IPR050098">
    <property type="entry name" value="TFPI/VKTCI-like"/>
</dbReference>
<dbReference type="GO" id="GO:0004867">
    <property type="term" value="F:serine-type endopeptidase inhibitor activity"/>
    <property type="evidence" value="ECO:0007669"/>
    <property type="project" value="UniProtKB-KW"/>
</dbReference>
<evidence type="ECO:0000256" key="4">
    <source>
        <dbReference type="SAM" id="SignalP"/>
    </source>
</evidence>
<feature type="domain" description="BPTI/Kunitz inhibitor" evidence="5">
    <location>
        <begin position="37"/>
        <end position="98"/>
    </location>
</feature>
<evidence type="ECO:0000256" key="1">
    <source>
        <dbReference type="ARBA" id="ARBA00022690"/>
    </source>
</evidence>
<keyword evidence="4" id="KW-0732">Signal</keyword>
<evidence type="ECO:0000256" key="3">
    <source>
        <dbReference type="ARBA" id="ARBA00023157"/>
    </source>
</evidence>
<dbReference type="InterPro" id="IPR020901">
    <property type="entry name" value="Prtase_inh_Kunz-CS"/>
</dbReference>
<dbReference type="SMART" id="SM00131">
    <property type="entry name" value="KU"/>
    <property type="match status" value="1"/>
</dbReference>
<keyword evidence="3" id="KW-1015">Disulfide bond</keyword>
<proteinExistence type="predicted"/>
<dbReference type="OrthoDB" id="4473401at2759"/>
<evidence type="ECO:0000313" key="6">
    <source>
        <dbReference type="Proteomes" id="UP000322000"/>
    </source>
</evidence>
<sequence length="116" mass="13243">MSDSISIILSLIVIFSICRAIQEIELESEEDDDDNICDLPIDEGDCYSDSLSDSDEDMNGTTVYGYNRNTTKCEEFIYEGCDGNKNRFDNTNECWKTCYTPIKYFLARVTQLLSAQ</sequence>
<organism evidence="6 7">
    <name type="scientific">Trichoplusia ni</name>
    <name type="common">Cabbage looper</name>
    <dbReference type="NCBI Taxonomy" id="7111"/>
    <lineage>
        <taxon>Eukaryota</taxon>
        <taxon>Metazoa</taxon>
        <taxon>Ecdysozoa</taxon>
        <taxon>Arthropoda</taxon>
        <taxon>Hexapoda</taxon>
        <taxon>Insecta</taxon>
        <taxon>Pterygota</taxon>
        <taxon>Neoptera</taxon>
        <taxon>Endopterygota</taxon>
        <taxon>Lepidoptera</taxon>
        <taxon>Glossata</taxon>
        <taxon>Ditrysia</taxon>
        <taxon>Noctuoidea</taxon>
        <taxon>Noctuidae</taxon>
        <taxon>Plusiinae</taxon>
        <taxon>Trichoplusia</taxon>
    </lineage>
</organism>
<protein>
    <submittedName>
        <fullName evidence="7">Chymotrypsin inhibitor SCI-III-like</fullName>
    </submittedName>
</protein>
<dbReference type="GeneID" id="113504261"/>
<reference evidence="7" key="1">
    <citation type="submission" date="2025-08" db="UniProtKB">
        <authorList>
            <consortium name="RefSeq"/>
        </authorList>
    </citation>
    <scope>IDENTIFICATION</scope>
</reference>
<dbReference type="PROSITE" id="PS00280">
    <property type="entry name" value="BPTI_KUNITZ_1"/>
    <property type="match status" value="1"/>
</dbReference>
<keyword evidence="2" id="KW-0722">Serine protease inhibitor</keyword>
<gene>
    <name evidence="7" type="primary">LOC113504261</name>
</gene>
<feature type="signal peptide" evidence="4">
    <location>
        <begin position="1"/>
        <end position="20"/>
    </location>
</feature>
<dbReference type="KEGG" id="tnl:113504261"/>
<dbReference type="InterPro" id="IPR002223">
    <property type="entry name" value="Kunitz_BPTI"/>
</dbReference>
<accession>A0A7E5WNF2</accession>
<dbReference type="InterPro" id="IPR036880">
    <property type="entry name" value="Kunitz_BPTI_sf"/>
</dbReference>
<keyword evidence="6" id="KW-1185">Reference proteome</keyword>
<dbReference type="Proteomes" id="UP000322000">
    <property type="component" value="Chromosome 21"/>
</dbReference>
<dbReference type="SUPFAM" id="SSF57362">
    <property type="entry name" value="BPTI-like"/>
    <property type="match status" value="1"/>
</dbReference>
<feature type="chain" id="PRO_5028809972" evidence="4">
    <location>
        <begin position="21"/>
        <end position="116"/>
    </location>
</feature>
<dbReference type="AlphaFoldDB" id="A0A7E5WNF2"/>
<evidence type="ECO:0000313" key="7">
    <source>
        <dbReference type="RefSeq" id="XP_026742278.1"/>
    </source>
</evidence>
<dbReference type="PROSITE" id="PS50279">
    <property type="entry name" value="BPTI_KUNITZ_2"/>
    <property type="match status" value="1"/>
</dbReference>
<dbReference type="InParanoid" id="A0A7E5WNF2"/>
<keyword evidence="1" id="KW-0646">Protease inhibitor</keyword>
<dbReference type="PRINTS" id="PR00759">
    <property type="entry name" value="BASICPTASE"/>
</dbReference>
<evidence type="ECO:0000256" key="2">
    <source>
        <dbReference type="ARBA" id="ARBA00022900"/>
    </source>
</evidence>
<dbReference type="PANTHER" id="PTHR10083">
    <property type="entry name" value="KUNITZ-TYPE PROTEASE INHIBITOR-RELATED"/>
    <property type="match status" value="1"/>
</dbReference>
<name>A0A7E5WNF2_TRINI</name>